<dbReference type="GO" id="GO:0008080">
    <property type="term" value="F:N-acetyltransferase activity"/>
    <property type="evidence" value="ECO:0007669"/>
    <property type="project" value="TreeGrafter"/>
</dbReference>
<accession>A0A0V0QDB0</accession>
<dbReference type="InParanoid" id="A0A0V0QDB0"/>
<dbReference type="Pfam" id="PF00583">
    <property type="entry name" value="Acetyltransf_1"/>
    <property type="match status" value="1"/>
</dbReference>
<dbReference type="PANTHER" id="PTHR42919:SF8">
    <property type="entry name" value="N-ALPHA-ACETYLTRANSFERASE 50"/>
    <property type="match status" value="1"/>
</dbReference>
<dbReference type="InterPro" id="IPR016181">
    <property type="entry name" value="Acyl_CoA_acyltransferase"/>
</dbReference>
<proteinExistence type="predicted"/>
<evidence type="ECO:0000313" key="4">
    <source>
        <dbReference type="EMBL" id="KRX00195.1"/>
    </source>
</evidence>
<evidence type="ECO:0000256" key="1">
    <source>
        <dbReference type="ARBA" id="ARBA00022679"/>
    </source>
</evidence>
<protein>
    <submittedName>
        <fullName evidence="4">Acyl-CoA N-acyltransferase</fullName>
    </submittedName>
</protein>
<dbReference type="PANTHER" id="PTHR42919">
    <property type="entry name" value="N-ALPHA-ACETYLTRANSFERASE"/>
    <property type="match status" value="1"/>
</dbReference>
<gene>
    <name evidence="4" type="ORF">PPERSA_10694</name>
</gene>
<dbReference type="Proteomes" id="UP000054937">
    <property type="component" value="Unassembled WGS sequence"/>
</dbReference>
<organism evidence="4 5">
    <name type="scientific">Pseudocohnilembus persalinus</name>
    <name type="common">Ciliate</name>
    <dbReference type="NCBI Taxonomy" id="266149"/>
    <lineage>
        <taxon>Eukaryota</taxon>
        <taxon>Sar</taxon>
        <taxon>Alveolata</taxon>
        <taxon>Ciliophora</taxon>
        <taxon>Intramacronucleata</taxon>
        <taxon>Oligohymenophorea</taxon>
        <taxon>Scuticociliatia</taxon>
        <taxon>Philasterida</taxon>
        <taxon>Pseudocohnilembidae</taxon>
        <taxon>Pseudocohnilembus</taxon>
    </lineage>
</organism>
<evidence type="ECO:0000313" key="5">
    <source>
        <dbReference type="Proteomes" id="UP000054937"/>
    </source>
</evidence>
<dbReference type="PROSITE" id="PS51186">
    <property type="entry name" value="GNAT"/>
    <property type="match status" value="1"/>
</dbReference>
<keyword evidence="5" id="KW-1185">Reference proteome</keyword>
<evidence type="ECO:0000256" key="2">
    <source>
        <dbReference type="ARBA" id="ARBA00023315"/>
    </source>
</evidence>
<dbReference type="OMA" id="ICCRLET"/>
<dbReference type="AlphaFoldDB" id="A0A0V0QDB0"/>
<feature type="domain" description="N-acetyltransferase" evidence="3">
    <location>
        <begin position="9"/>
        <end position="157"/>
    </location>
</feature>
<name>A0A0V0QDB0_PSEPJ</name>
<keyword evidence="2 4" id="KW-0012">Acyltransferase</keyword>
<sequence>MADNQKLDIQFGEVNLKNYEQLKQLNDVTFPVKYSYGFYGKVLTYQKYSKLAFFNDILIGAMTVRQEERNGEQTAYILTIGVLEAYKRHKVGTQLMEKLLEEVKEDPSIKAIYLHMQVNNESGLAFYKKFGFEINETLTNYYQDIQPADCYILKKKL</sequence>
<dbReference type="GO" id="GO:0031415">
    <property type="term" value="C:NatA complex"/>
    <property type="evidence" value="ECO:0007669"/>
    <property type="project" value="TreeGrafter"/>
</dbReference>
<dbReference type="OrthoDB" id="47374at2759"/>
<evidence type="ECO:0000259" key="3">
    <source>
        <dbReference type="PROSITE" id="PS51186"/>
    </source>
</evidence>
<dbReference type="GO" id="GO:0007064">
    <property type="term" value="P:mitotic sister chromatid cohesion"/>
    <property type="evidence" value="ECO:0007669"/>
    <property type="project" value="TreeGrafter"/>
</dbReference>
<dbReference type="InterPro" id="IPR051556">
    <property type="entry name" value="N-term/lysine_N-AcTrnsfr"/>
</dbReference>
<dbReference type="EMBL" id="LDAU01000194">
    <property type="protein sequence ID" value="KRX00195.1"/>
    <property type="molecule type" value="Genomic_DNA"/>
</dbReference>
<dbReference type="FunFam" id="3.40.630.30:FF:000006">
    <property type="entry name" value="Putative n-alpha-acetyltransferase 50"/>
    <property type="match status" value="1"/>
</dbReference>
<comment type="caution">
    <text evidence="4">The sequence shown here is derived from an EMBL/GenBank/DDBJ whole genome shotgun (WGS) entry which is preliminary data.</text>
</comment>
<dbReference type="InterPro" id="IPR000182">
    <property type="entry name" value="GNAT_dom"/>
</dbReference>
<dbReference type="CDD" id="cd04301">
    <property type="entry name" value="NAT_SF"/>
    <property type="match status" value="1"/>
</dbReference>
<reference evidence="4 5" key="1">
    <citation type="journal article" date="2015" name="Sci. Rep.">
        <title>Genome of the facultative scuticociliatosis pathogen Pseudocohnilembus persalinus provides insight into its virulence through horizontal gene transfer.</title>
        <authorList>
            <person name="Xiong J."/>
            <person name="Wang G."/>
            <person name="Cheng J."/>
            <person name="Tian M."/>
            <person name="Pan X."/>
            <person name="Warren A."/>
            <person name="Jiang C."/>
            <person name="Yuan D."/>
            <person name="Miao W."/>
        </authorList>
    </citation>
    <scope>NUCLEOTIDE SEQUENCE [LARGE SCALE GENOMIC DNA]</scope>
    <source>
        <strain evidence="4">36N120E</strain>
    </source>
</reference>
<keyword evidence="1 4" id="KW-0808">Transferase</keyword>
<dbReference type="Gene3D" id="3.40.630.30">
    <property type="match status" value="1"/>
</dbReference>
<dbReference type="SUPFAM" id="SSF55729">
    <property type="entry name" value="Acyl-CoA N-acyltransferases (Nat)"/>
    <property type="match status" value="1"/>
</dbReference>